<sequence length="512" mass="59891">MNLKKKIYIYIYIYIYIKDEIFRTDTVFDVNLFEKNALFIKFWIFYEALYMDNYVISILPGIKEGISGASLVGSNIGIDSSIDNEKKEAAIEAIKFMTSLEFQKSLVLKQWIVSGILSLYDDKEVCSTIKNCEFYKNVQPIAKPVDKTDNYIEYAEKFTNYFYEYLYGNKNISEESILKKMDDITKFYSMTIDSKETSIGLITFILYSVTLVLMILSSTFPFINFFKKHFSNLTKPSWMIIMLGIIIILMSGYTNYGTITNFKCQIKHVLFSVGNTFIYAPMLYRLIIFFPEENKYSTWIKNHNVKFFLILILLDSLFNGLAIFKPHSIKNIIINDGNNFQICHEDSLFSIISHILLITYKFIFLLGLLLLIFIEWNIKETFFDMKYLLSSIYINIICLTIYIILDIFFIRNYIWYFILQECLIYIISLSNYIILYGIKLLFPKLSKTDEINKIIKQVRVSESLKNQVISSNENVISKAESDVSKMSSKSSSTVKNSAYSKILCYHYRTSAY</sequence>
<accession>A0A1Y1WHH2</accession>
<comment type="caution">
    <text evidence="7">The sequence shown here is derived from an EMBL/GenBank/DDBJ whole genome shotgun (WGS) entry which is preliminary data.</text>
</comment>
<reference evidence="7 8" key="2">
    <citation type="submission" date="2016-08" db="EMBL/GenBank/DDBJ databases">
        <title>Pervasive Adenine N6-methylation of Active Genes in Fungi.</title>
        <authorList>
            <consortium name="DOE Joint Genome Institute"/>
            <person name="Mondo S.J."/>
            <person name="Dannebaum R.O."/>
            <person name="Kuo R.C."/>
            <person name="Labutti K."/>
            <person name="Haridas S."/>
            <person name="Kuo A."/>
            <person name="Salamov A."/>
            <person name="Ahrendt S.R."/>
            <person name="Lipzen A."/>
            <person name="Sullivan W."/>
            <person name="Andreopoulos W.B."/>
            <person name="Clum A."/>
            <person name="Lindquist E."/>
            <person name="Daum C."/>
            <person name="Ramamoorthy G.K."/>
            <person name="Gryganskyi A."/>
            <person name="Culley D."/>
            <person name="Magnuson J.K."/>
            <person name="James T.Y."/>
            <person name="O'Malley M.A."/>
            <person name="Stajich J.E."/>
            <person name="Spatafora J.W."/>
            <person name="Visel A."/>
            <person name="Grigoriev I.V."/>
        </authorList>
    </citation>
    <scope>NUCLEOTIDE SEQUENCE [LARGE SCALE GENOMIC DNA]</scope>
    <source>
        <strain evidence="7 8">S4</strain>
    </source>
</reference>
<evidence type="ECO:0000256" key="5">
    <source>
        <dbReference type="SAM" id="Phobius"/>
    </source>
</evidence>
<dbReference type="GO" id="GO:0016020">
    <property type="term" value="C:membrane"/>
    <property type="evidence" value="ECO:0007669"/>
    <property type="project" value="UniProtKB-SubCell"/>
</dbReference>
<feature type="transmembrane region" description="Helical" evidence="5">
    <location>
        <begin position="268"/>
        <end position="287"/>
    </location>
</feature>
<feature type="transmembrane region" description="Helical" evidence="5">
    <location>
        <begin position="238"/>
        <end position="256"/>
    </location>
</feature>
<evidence type="ECO:0000256" key="4">
    <source>
        <dbReference type="ARBA" id="ARBA00023136"/>
    </source>
</evidence>
<keyword evidence="4 5" id="KW-0472">Membrane</keyword>
<evidence type="ECO:0000256" key="2">
    <source>
        <dbReference type="ARBA" id="ARBA00022692"/>
    </source>
</evidence>
<protein>
    <recommendedName>
        <fullName evidence="6">G-protein coupled receptors family 3 profile domain-containing protein</fullName>
    </recommendedName>
</protein>
<dbReference type="Pfam" id="PF00003">
    <property type="entry name" value="7tm_3"/>
    <property type="match status" value="1"/>
</dbReference>
<dbReference type="OrthoDB" id="10489630at2759"/>
<evidence type="ECO:0000256" key="1">
    <source>
        <dbReference type="ARBA" id="ARBA00004141"/>
    </source>
</evidence>
<proteinExistence type="predicted"/>
<feature type="transmembrane region" description="Helical" evidence="5">
    <location>
        <begin position="355"/>
        <end position="376"/>
    </location>
</feature>
<feature type="domain" description="G-protein coupled receptors family 3 profile" evidence="6">
    <location>
        <begin position="203"/>
        <end position="435"/>
    </location>
</feature>
<dbReference type="EMBL" id="MCFG01000394">
    <property type="protein sequence ID" value="ORX72574.1"/>
    <property type="molecule type" value="Genomic_DNA"/>
</dbReference>
<comment type="subcellular location">
    <subcellularLocation>
        <location evidence="1">Membrane</location>
        <topology evidence="1">Multi-pass membrane protein</topology>
    </subcellularLocation>
</comment>
<feature type="transmembrane region" description="Helical" evidence="5">
    <location>
        <begin position="199"/>
        <end position="226"/>
    </location>
</feature>
<organism evidence="7 8">
    <name type="scientific">Anaeromyces robustus</name>
    <dbReference type="NCBI Taxonomy" id="1754192"/>
    <lineage>
        <taxon>Eukaryota</taxon>
        <taxon>Fungi</taxon>
        <taxon>Fungi incertae sedis</taxon>
        <taxon>Chytridiomycota</taxon>
        <taxon>Chytridiomycota incertae sedis</taxon>
        <taxon>Neocallimastigomycetes</taxon>
        <taxon>Neocallimastigales</taxon>
        <taxon>Neocallimastigaceae</taxon>
        <taxon>Anaeromyces</taxon>
    </lineage>
</organism>
<keyword evidence="2 5" id="KW-0812">Transmembrane</keyword>
<dbReference type="GO" id="GO:0004930">
    <property type="term" value="F:G protein-coupled receptor activity"/>
    <property type="evidence" value="ECO:0007669"/>
    <property type="project" value="InterPro"/>
</dbReference>
<evidence type="ECO:0000256" key="3">
    <source>
        <dbReference type="ARBA" id="ARBA00022989"/>
    </source>
</evidence>
<feature type="transmembrane region" description="Helical" evidence="5">
    <location>
        <begin position="307"/>
        <end position="324"/>
    </location>
</feature>
<evidence type="ECO:0000313" key="7">
    <source>
        <dbReference type="EMBL" id="ORX72574.1"/>
    </source>
</evidence>
<evidence type="ECO:0000313" key="8">
    <source>
        <dbReference type="Proteomes" id="UP000193944"/>
    </source>
</evidence>
<dbReference type="STRING" id="1754192.A0A1Y1WHH2"/>
<reference evidence="7 8" key="1">
    <citation type="submission" date="2016-08" db="EMBL/GenBank/DDBJ databases">
        <title>A Parts List for Fungal Cellulosomes Revealed by Comparative Genomics.</title>
        <authorList>
            <consortium name="DOE Joint Genome Institute"/>
            <person name="Haitjema C.H."/>
            <person name="Gilmore S.P."/>
            <person name="Henske J.K."/>
            <person name="Solomon K.V."/>
            <person name="De Groot R."/>
            <person name="Kuo A."/>
            <person name="Mondo S.J."/>
            <person name="Salamov A.A."/>
            <person name="Labutti K."/>
            <person name="Zhao Z."/>
            <person name="Chiniquy J."/>
            <person name="Barry K."/>
            <person name="Brewer H.M."/>
            <person name="Purvine S.O."/>
            <person name="Wright A.T."/>
            <person name="Boxma B."/>
            <person name="Van Alen T."/>
            <person name="Hackstein J.H."/>
            <person name="Baker S.E."/>
            <person name="Grigoriev I.V."/>
            <person name="O'Malley M.A."/>
        </authorList>
    </citation>
    <scope>NUCLEOTIDE SEQUENCE [LARGE SCALE GENOMIC DNA]</scope>
    <source>
        <strain evidence="7 8">S4</strain>
    </source>
</reference>
<dbReference type="InterPro" id="IPR017978">
    <property type="entry name" value="GPCR_3_C"/>
</dbReference>
<dbReference type="SUPFAM" id="SSF53850">
    <property type="entry name" value="Periplasmic binding protein-like II"/>
    <property type="match status" value="1"/>
</dbReference>
<feature type="transmembrane region" description="Helical" evidence="5">
    <location>
        <begin position="388"/>
        <end position="410"/>
    </location>
</feature>
<keyword evidence="8" id="KW-1185">Reference proteome</keyword>
<keyword evidence="3 5" id="KW-1133">Transmembrane helix</keyword>
<dbReference type="AlphaFoldDB" id="A0A1Y1WHH2"/>
<dbReference type="Gene3D" id="3.40.190.10">
    <property type="entry name" value="Periplasmic binding protein-like II"/>
    <property type="match status" value="1"/>
</dbReference>
<dbReference type="Proteomes" id="UP000193944">
    <property type="component" value="Unassembled WGS sequence"/>
</dbReference>
<gene>
    <name evidence="7" type="ORF">BCR32DRAFT_101103</name>
</gene>
<evidence type="ECO:0000259" key="6">
    <source>
        <dbReference type="Pfam" id="PF00003"/>
    </source>
</evidence>
<feature type="transmembrane region" description="Helical" evidence="5">
    <location>
        <begin position="422"/>
        <end position="442"/>
    </location>
</feature>
<name>A0A1Y1WHH2_9FUNG</name>